<evidence type="ECO:0000256" key="6">
    <source>
        <dbReference type="ARBA" id="ARBA00022927"/>
    </source>
</evidence>
<dbReference type="InterPro" id="IPR006689">
    <property type="entry name" value="Small_GTPase_ARF/SAR"/>
</dbReference>
<dbReference type="EMBL" id="OU466859">
    <property type="protein sequence ID" value="CAH2051799.1"/>
    <property type="molecule type" value="Genomic_DNA"/>
</dbReference>
<dbReference type="SMART" id="SM00177">
    <property type="entry name" value="ARF"/>
    <property type="match status" value="1"/>
</dbReference>
<reference evidence="10 11" key="1">
    <citation type="submission" date="2022-03" db="EMBL/GenBank/DDBJ databases">
        <authorList>
            <person name="Nunn A."/>
            <person name="Chopra R."/>
            <person name="Nunn A."/>
            <person name="Contreras Garrido A."/>
        </authorList>
    </citation>
    <scope>NUCLEOTIDE SEQUENCE [LARGE SCALE GENOMIC DNA]</scope>
</reference>
<comment type="similarity">
    <text evidence="2">Belongs to the small GTPase superfamily. Arf family.</text>
</comment>
<evidence type="ECO:0000256" key="1">
    <source>
        <dbReference type="ARBA" id="ARBA00004555"/>
    </source>
</evidence>
<proteinExistence type="inferred from homology"/>
<keyword evidence="3" id="KW-0449">Lipoprotein</keyword>
<dbReference type="AlphaFoldDB" id="A0AAU9RYU2"/>
<evidence type="ECO:0008006" key="12">
    <source>
        <dbReference type="Google" id="ProtNLM"/>
    </source>
</evidence>
<dbReference type="GO" id="GO:0016192">
    <property type="term" value="P:vesicle-mediated transport"/>
    <property type="evidence" value="ECO:0007669"/>
    <property type="project" value="UniProtKB-KW"/>
</dbReference>
<accession>A0AAU9RYU2</accession>
<dbReference type="GO" id="GO:0003924">
    <property type="term" value="F:GTPase activity"/>
    <property type="evidence" value="ECO:0007669"/>
    <property type="project" value="InterPro"/>
</dbReference>
<dbReference type="PANTHER" id="PTHR11711">
    <property type="entry name" value="ADP RIBOSYLATION FACTOR-RELATED"/>
    <property type="match status" value="1"/>
</dbReference>
<dbReference type="Proteomes" id="UP000836841">
    <property type="component" value="Chromosome 3"/>
</dbReference>
<evidence type="ECO:0000256" key="8">
    <source>
        <dbReference type="ARBA" id="ARBA00023134"/>
    </source>
</evidence>
<feature type="binding site" evidence="9">
    <location>
        <begin position="75"/>
        <end position="78"/>
    </location>
    <ligand>
        <name>GTP</name>
        <dbReference type="ChEBI" id="CHEBI:37565"/>
    </ligand>
</feature>
<dbReference type="GO" id="GO:0005525">
    <property type="term" value="F:GTP binding"/>
    <property type="evidence" value="ECO:0007669"/>
    <property type="project" value="UniProtKB-KW"/>
</dbReference>
<evidence type="ECO:0000256" key="9">
    <source>
        <dbReference type="PIRSR" id="PIRSR606689-1"/>
    </source>
</evidence>
<dbReference type="Gene3D" id="3.40.50.300">
    <property type="entry name" value="P-loop containing nucleotide triphosphate hydrolases"/>
    <property type="match status" value="2"/>
</dbReference>
<dbReference type="GO" id="GO:0005794">
    <property type="term" value="C:Golgi apparatus"/>
    <property type="evidence" value="ECO:0007669"/>
    <property type="project" value="UniProtKB-SubCell"/>
</dbReference>
<dbReference type="InterPro" id="IPR027417">
    <property type="entry name" value="P-loop_NTPase"/>
</dbReference>
<keyword evidence="3" id="KW-0519">Myristate</keyword>
<evidence type="ECO:0000313" key="11">
    <source>
        <dbReference type="Proteomes" id="UP000836841"/>
    </source>
</evidence>
<comment type="subcellular location">
    <subcellularLocation>
        <location evidence="1">Golgi apparatus</location>
    </subcellularLocation>
</comment>
<evidence type="ECO:0000256" key="2">
    <source>
        <dbReference type="ARBA" id="ARBA00010290"/>
    </source>
</evidence>
<evidence type="ECO:0000313" key="10">
    <source>
        <dbReference type="EMBL" id="CAH2051799.1"/>
    </source>
</evidence>
<name>A0AAU9RYU2_THLAR</name>
<dbReference type="GO" id="GO:0015031">
    <property type="term" value="P:protein transport"/>
    <property type="evidence" value="ECO:0007669"/>
    <property type="project" value="UniProtKB-KW"/>
</dbReference>
<protein>
    <recommendedName>
        <fullName evidence="12">ADP-ribosylation factor</fullName>
    </recommendedName>
</protein>
<keyword evidence="6" id="KW-0653">Protein transport</keyword>
<evidence type="ECO:0000256" key="4">
    <source>
        <dbReference type="ARBA" id="ARBA00022741"/>
    </source>
</evidence>
<dbReference type="Pfam" id="PF00025">
    <property type="entry name" value="Arf"/>
    <property type="match status" value="2"/>
</dbReference>
<keyword evidence="5" id="KW-0931">ER-Golgi transport</keyword>
<keyword evidence="11" id="KW-1185">Reference proteome</keyword>
<keyword evidence="4 9" id="KW-0547">Nucleotide-binding</keyword>
<keyword evidence="8 9" id="KW-0342">GTP-binding</keyword>
<evidence type="ECO:0000256" key="5">
    <source>
        <dbReference type="ARBA" id="ARBA00022892"/>
    </source>
</evidence>
<gene>
    <name evidence="10" type="ORF">TAV2_LOCUS8849</name>
</gene>
<keyword evidence="7" id="KW-0333">Golgi apparatus</keyword>
<organism evidence="10 11">
    <name type="scientific">Thlaspi arvense</name>
    <name type="common">Field penny-cress</name>
    <dbReference type="NCBI Taxonomy" id="13288"/>
    <lineage>
        <taxon>Eukaryota</taxon>
        <taxon>Viridiplantae</taxon>
        <taxon>Streptophyta</taxon>
        <taxon>Embryophyta</taxon>
        <taxon>Tracheophyta</taxon>
        <taxon>Spermatophyta</taxon>
        <taxon>Magnoliopsida</taxon>
        <taxon>eudicotyledons</taxon>
        <taxon>Gunneridae</taxon>
        <taxon>Pentapetalae</taxon>
        <taxon>rosids</taxon>
        <taxon>malvids</taxon>
        <taxon>Brassicales</taxon>
        <taxon>Brassicaceae</taxon>
        <taxon>Thlaspideae</taxon>
        <taxon>Thlaspi</taxon>
    </lineage>
</organism>
<evidence type="ECO:0000256" key="3">
    <source>
        <dbReference type="ARBA" id="ARBA00022707"/>
    </source>
</evidence>
<keyword evidence="6" id="KW-0813">Transport</keyword>
<sequence>MGARFSRIAKRFLPKYKVRILMVGLDGSGKTTILYKLKLGEVVTTVPTIGMSLKLFFSIGFLNELEDACVLVFANKQDSRNALPVDEVAHKLGLHSLSKRCWFIQGTSAISGQGLYEGLEWLSKTIPNKPERSTSLGSFRSDSSERKLVRGIKRLIT</sequence>
<dbReference type="SUPFAM" id="SSF52540">
    <property type="entry name" value="P-loop containing nucleoside triphosphate hydrolases"/>
    <property type="match status" value="1"/>
</dbReference>
<dbReference type="InterPro" id="IPR024156">
    <property type="entry name" value="Small_GTPase_ARF"/>
</dbReference>
<evidence type="ECO:0000256" key="7">
    <source>
        <dbReference type="ARBA" id="ARBA00023034"/>
    </source>
</evidence>